<comment type="similarity">
    <text evidence="1">Belongs to the beta-class carbonic anhydrase family.</text>
</comment>
<keyword evidence="9" id="KW-1185">Reference proteome</keyword>
<evidence type="ECO:0000313" key="9">
    <source>
        <dbReference type="Proteomes" id="UP000309133"/>
    </source>
</evidence>
<accession>A0A4S4FRB0</accession>
<gene>
    <name evidence="8" type="ORF">E6C64_00270</name>
</gene>
<dbReference type="Proteomes" id="UP000309133">
    <property type="component" value="Unassembled WGS sequence"/>
</dbReference>
<evidence type="ECO:0000313" key="8">
    <source>
        <dbReference type="EMBL" id="THG32851.1"/>
    </source>
</evidence>
<dbReference type="SMART" id="SM00947">
    <property type="entry name" value="Pro_CA"/>
    <property type="match status" value="1"/>
</dbReference>
<dbReference type="EMBL" id="SSSM01000001">
    <property type="protein sequence ID" value="THG32851.1"/>
    <property type="molecule type" value="Genomic_DNA"/>
</dbReference>
<sequence>MSQTDVVRENNDEFAARRGYEGAAIYPWQNICVITCLDPRTDPAGFMGLGLGAAATLRNAGGRVTSAMLADLALISFLSERQLKPGEPIFEVMVVHHNQCGTHFLADDAFRHELMQRAGGDEEDWIAEAVVHPEETVEKDVAAILADTGLSRRMTVSGHVYDVTTGILRMVVPTAPMPSL</sequence>
<dbReference type="RefSeq" id="WP_136425632.1">
    <property type="nucleotide sequence ID" value="NZ_SSSM01000001.1"/>
</dbReference>
<feature type="binding site" evidence="7">
    <location>
        <position position="97"/>
    </location>
    <ligand>
        <name>Zn(2+)</name>
        <dbReference type="ChEBI" id="CHEBI:29105"/>
    </ligand>
</feature>
<feature type="binding site" evidence="7">
    <location>
        <position position="38"/>
    </location>
    <ligand>
        <name>Zn(2+)</name>
        <dbReference type="ChEBI" id="CHEBI:29105"/>
    </ligand>
</feature>
<feature type="binding site" evidence="7">
    <location>
        <position position="100"/>
    </location>
    <ligand>
        <name>Zn(2+)</name>
        <dbReference type="ChEBI" id="CHEBI:29105"/>
    </ligand>
</feature>
<evidence type="ECO:0000256" key="5">
    <source>
        <dbReference type="ARBA" id="ARBA00024993"/>
    </source>
</evidence>
<dbReference type="InterPro" id="IPR001765">
    <property type="entry name" value="Carbonic_anhydrase"/>
</dbReference>
<evidence type="ECO:0000256" key="3">
    <source>
        <dbReference type="ARBA" id="ARBA00022723"/>
    </source>
</evidence>
<dbReference type="OrthoDB" id="8968066at2"/>
<comment type="catalytic activity">
    <reaction evidence="6">
        <text>hydrogencarbonate + H(+) = CO2 + H2O</text>
        <dbReference type="Rhea" id="RHEA:10748"/>
        <dbReference type="ChEBI" id="CHEBI:15377"/>
        <dbReference type="ChEBI" id="CHEBI:15378"/>
        <dbReference type="ChEBI" id="CHEBI:16526"/>
        <dbReference type="ChEBI" id="CHEBI:17544"/>
        <dbReference type="EC" id="4.2.1.1"/>
    </reaction>
</comment>
<reference evidence="8 9" key="1">
    <citation type="submission" date="2019-04" db="EMBL/GenBank/DDBJ databases">
        <authorList>
            <person name="Jiang L."/>
        </authorList>
    </citation>
    <scope>NUCLEOTIDE SEQUENCE [LARGE SCALE GENOMIC DNA]</scope>
    <source>
        <strain evidence="8 9">YIM 131853</strain>
    </source>
</reference>
<protein>
    <recommendedName>
        <fullName evidence="2">carbonic anhydrase</fullName>
        <ecNumber evidence="2">4.2.1.1</ecNumber>
    </recommendedName>
</protein>
<dbReference type="InterPro" id="IPR036874">
    <property type="entry name" value="Carbonic_anhydrase_sf"/>
</dbReference>
<evidence type="ECO:0000256" key="6">
    <source>
        <dbReference type="ARBA" id="ARBA00048348"/>
    </source>
</evidence>
<dbReference type="PANTHER" id="PTHR43175">
    <property type="entry name" value="CARBONIC ANHYDRASE"/>
    <property type="match status" value="1"/>
</dbReference>
<dbReference type="Gene3D" id="3.40.1050.10">
    <property type="entry name" value="Carbonic anhydrase"/>
    <property type="match status" value="1"/>
</dbReference>
<keyword evidence="4 7" id="KW-0862">Zinc</keyword>
<comment type="cofactor">
    <cofactor evidence="7">
        <name>Zn(2+)</name>
        <dbReference type="ChEBI" id="CHEBI:29105"/>
    </cofactor>
    <text evidence="7">Binds 1 zinc ion per subunit.</text>
</comment>
<dbReference type="GO" id="GO:0004089">
    <property type="term" value="F:carbonate dehydratase activity"/>
    <property type="evidence" value="ECO:0007669"/>
    <property type="project" value="UniProtKB-EC"/>
</dbReference>
<dbReference type="SUPFAM" id="SSF53056">
    <property type="entry name" value="beta-carbonic anhydrase, cab"/>
    <property type="match status" value="1"/>
</dbReference>
<comment type="caution">
    <text evidence="8">The sequence shown here is derived from an EMBL/GenBank/DDBJ whole genome shotgun (WGS) entry which is preliminary data.</text>
</comment>
<organism evidence="8 9">
    <name type="scientific">Naasia lichenicola</name>
    <dbReference type="NCBI Taxonomy" id="2565933"/>
    <lineage>
        <taxon>Bacteria</taxon>
        <taxon>Bacillati</taxon>
        <taxon>Actinomycetota</taxon>
        <taxon>Actinomycetes</taxon>
        <taxon>Micrococcales</taxon>
        <taxon>Microbacteriaceae</taxon>
        <taxon>Naasia</taxon>
    </lineage>
</organism>
<name>A0A4S4FRB0_9MICO</name>
<dbReference type="PANTHER" id="PTHR43175:SF3">
    <property type="entry name" value="CARBON DISULFIDE HYDROLASE"/>
    <property type="match status" value="1"/>
</dbReference>
<feature type="binding site" evidence="7">
    <location>
        <position position="36"/>
    </location>
    <ligand>
        <name>Zn(2+)</name>
        <dbReference type="ChEBI" id="CHEBI:29105"/>
    </ligand>
</feature>
<evidence type="ECO:0000256" key="7">
    <source>
        <dbReference type="PIRSR" id="PIRSR601765-1"/>
    </source>
</evidence>
<keyword evidence="3 7" id="KW-0479">Metal-binding</keyword>
<comment type="function">
    <text evidence="5">Catalyzes the reversible hydration of carbon dioxide to form bicarbonate.</text>
</comment>
<evidence type="ECO:0000256" key="4">
    <source>
        <dbReference type="ARBA" id="ARBA00022833"/>
    </source>
</evidence>
<evidence type="ECO:0000256" key="2">
    <source>
        <dbReference type="ARBA" id="ARBA00012925"/>
    </source>
</evidence>
<dbReference type="GO" id="GO:0008270">
    <property type="term" value="F:zinc ion binding"/>
    <property type="evidence" value="ECO:0007669"/>
    <property type="project" value="InterPro"/>
</dbReference>
<proteinExistence type="inferred from homology"/>
<evidence type="ECO:0000256" key="1">
    <source>
        <dbReference type="ARBA" id="ARBA00006217"/>
    </source>
</evidence>
<dbReference type="AlphaFoldDB" id="A0A4S4FRB0"/>
<dbReference type="EC" id="4.2.1.1" evidence="2"/>